<dbReference type="GO" id="GO:0007059">
    <property type="term" value="P:chromosome segregation"/>
    <property type="evidence" value="ECO:0007669"/>
    <property type="project" value="UniProtKB-KW"/>
</dbReference>
<evidence type="ECO:0000256" key="2">
    <source>
        <dbReference type="ARBA" id="ARBA00022829"/>
    </source>
</evidence>
<organism evidence="5">
    <name type="scientific">marine metagenome</name>
    <dbReference type="NCBI Taxonomy" id="408172"/>
    <lineage>
        <taxon>unclassified sequences</taxon>
        <taxon>metagenomes</taxon>
        <taxon>ecological metagenomes</taxon>
    </lineage>
</organism>
<evidence type="ECO:0000313" key="5">
    <source>
        <dbReference type="EMBL" id="SVC13569.1"/>
    </source>
</evidence>
<dbReference type="Gene3D" id="1.10.10.2830">
    <property type="match status" value="1"/>
</dbReference>
<dbReference type="FunFam" id="1.10.10.2830:FF:000001">
    <property type="entry name" value="Chromosome partitioning protein ParB"/>
    <property type="match status" value="1"/>
</dbReference>
<dbReference type="EMBL" id="UINC01075414">
    <property type="protein sequence ID" value="SVC13569.1"/>
    <property type="molecule type" value="Genomic_DNA"/>
</dbReference>
<accession>A0A382JPB5</accession>
<reference evidence="5" key="1">
    <citation type="submission" date="2018-05" db="EMBL/GenBank/DDBJ databases">
        <authorList>
            <person name="Lanie J.A."/>
            <person name="Ng W.-L."/>
            <person name="Kazmierczak K.M."/>
            <person name="Andrzejewski T.M."/>
            <person name="Davidsen T.M."/>
            <person name="Wayne K.J."/>
            <person name="Tettelin H."/>
            <person name="Glass J.I."/>
            <person name="Rusch D."/>
            <person name="Podicherti R."/>
            <person name="Tsui H.-C.T."/>
            <person name="Winkler M.E."/>
        </authorList>
    </citation>
    <scope>NUCLEOTIDE SEQUENCE</scope>
</reference>
<dbReference type="FunFam" id="3.90.1530.30:FF:000001">
    <property type="entry name" value="Chromosome partitioning protein ParB"/>
    <property type="match status" value="1"/>
</dbReference>
<dbReference type="InterPro" id="IPR050336">
    <property type="entry name" value="Chromosome_partition/occlusion"/>
</dbReference>
<dbReference type="SMART" id="SM00470">
    <property type="entry name" value="ParB"/>
    <property type="match status" value="1"/>
</dbReference>
<gene>
    <name evidence="5" type="ORF">METZ01_LOCUS266423</name>
</gene>
<dbReference type="InterPro" id="IPR041468">
    <property type="entry name" value="HTH_ParB/Spo0J"/>
</dbReference>
<comment type="similarity">
    <text evidence="1">Belongs to the ParB family.</text>
</comment>
<dbReference type="SUPFAM" id="SSF110849">
    <property type="entry name" value="ParB/Sulfiredoxin"/>
    <property type="match status" value="1"/>
</dbReference>
<sequence length="284" mass="32245">MNRKALGKGIEALIPTFEKGTSEEEFTSGTLDLLIDEIVPNRFQPRTQFNDEGLEELENSIKEHGVLQPIIVQKGQNSYELIVGERRWRASKKIGLKKIPAVVREVTDTESLELALIENLNRQDLNPIEEADGYARLAKDFGLTQEKISQRMGKSRESVSNAMRLLKLPRKVKEDMISGRLTMGHGRALLGLKNEKDIETLRKKIVGQSLNVRETEAQVNHAQRNKGSSVREKPKKDIFIKKLAMELERKLGTKVEIAPSKKGGKVIIKYYSDDDLERIRTLFV</sequence>
<dbReference type="NCBIfam" id="TIGR00180">
    <property type="entry name" value="parB_part"/>
    <property type="match status" value="1"/>
</dbReference>
<dbReference type="SUPFAM" id="SSF109709">
    <property type="entry name" value="KorB DNA-binding domain-like"/>
    <property type="match status" value="1"/>
</dbReference>
<evidence type="ECO:0000256" key="1">
    <source>
        <dbReference type="ARBA" id="ARBA00006295"/>
    </source>
</evidence>
<keyword evidence="2" id="KW-0159">Chromosome partition</keyword>
<dbReference type="Pfam" id="PF23552">
    <property type="entry name" value="ParB_C"/>
    <property type="match status" value="1"/>
</dbReference>
<dbReference type="Pfam" id="PF02195">
    <property type="entry name" value="ParB_N"/>
    <property type="match status" value="1"/>
</dbReference>
<dbReference type="GO" id="GO:0045881">
    <property type="term" value="P:positive regulation of sporulation resulting in formation of a cellular spore"/>
    <property type="evidence" value="ECO:0007669"/>
    <property type="project" value="TreeGrafter"/>
</dbReference>
<name>A0A382JPB5_9ZZZZ</name>
<dbReference type="AlphaFoldDB" id="A0A382JPB5"/>
<dbReference type="CDD" id="cd16393">
    <property type="entry name" value="SPO0J_N"/>
    <property type="match status" value="1"/>
</dbReference>
<dbReference type="InterPro" id="IPR057240">
    <property type="entry name" value="ParB_dimer_C"/>
</dbReference>
<dbReference type="GO" id="GO:0003677">
    <property type="term" value="F:DNA binding"/>
    <property type="evidence" value="ECO:0007669"/>
    <property type="project" value="UniProtKB-KW"/>
</dbReference>
<dbReference type="Pfam" id="PF17762">
    <property type="entry name" value="HTH_ParB"/>
    <property type="match status" value="1"/>
</dbReference>
<feature type="domain" description="ParB-like N-terminal" evidence="4">
    <location>
        <begin position="31"/>
        <end position="120"/>
    </location>
</feature>
<evidence type="ECO:0000259" key="4">
    <source>
        <dbReference type="SMART" id="SM00470"/>
    </source>
</evidence>
<dbReference type="PANTHER" id="PTHR33375:SF1">
    <property type="entry name" value="CHROMOSOME-PARTITIONING PROTEIN PARB-RELATED"/>
    <property type="match status" value="1"/>
</dbReference>
<keyword evidence="3" id="KW-0238">DNA-binding</keyword>
<proteinExistence type="inferred from homology"/>
<dbReference type="InterPro" id="IPR004437">
    <property type="entry name" value="ParB/RepB/Spo0J"/>
</dbReference>
<dbReference type="PANTHER" id="PTHR33375">
    <property type="entry name" value="CHROMOSOME-PARTITIONING PROTEIN PARB-RELATED"/>
    <property type="match status" value="1"/>
</dbReference>
<evidence type="ECO:0000256" key="3">
    <source>
        <dbReference type="ARBA" id="ARBA00023125"/>
    </source>
</evidence>
<dbReference type="InterPro" id="IPR003115">
    <property type="entry name" value="ParB_N"/>
</dbReference>
<protein>
    <recommendedName>
        <fullName evidence="4">ParB-like N-terminal domain-containing protein</fullName>
    </recommendedName>
</protein>
<dbReference type="GO" id="GO:0005694">
    <property type="term" value="C:chromosome"/>
    <property type="evidence" value="ECO:0007669"/>
    <property type="project" value="TreeGrafter"/>
</dbReference>
<dbReference type="InterPro" id="IPR036086">
    <property type="entry name" value="ParB/Sulfiredoxin_sf"/>
</dbReference>
<dbReference type="Gene3D" id="3.90.1530.30">
    <property type="match status" value="1"/>
</dbReference>